<dbReference type="PANTHER" id="PTHR13437">
    <property type="entry name" value="NUCLEOPORIN P58/P45 NUCLEOPORIN-LIKE PROTEIN 1"/>
    <property type="match status" value="1"/>
</dbReference>
<evidence type="ECO:0000256" key="4">
    <source>
        <dbReference type="ARBA" id="ARBA00022927"/>
    </source>
</evidence>
<dbReference type="EMBL" id="KN846961">
    <property type="protein sequence ID" value="KIW63695.1"/>
    <property type="molecule type" value="Genomic_DNA"/>
</dbReference>
<organism evidence="9 10">
    <name type="scientific">Phialophora macrospora</name>
    <dbReference type="NCBI Taxonomy" id="1851006"/>
    <lineage>
        <taxon>Eukaryota</taxon>
        <taxon>Fungi</taxon>
        <taxon>Dikarya</taxon>
        <taxon>Ascomycota</taxon>
        <taxon>Pezizomycotina</taxon>
        <taxon>Eurotiomycetes</taxon>
        <taxon>Chaetothyriomycetidae</taxon>
        <taxon>Chaetothyriales</taxon>
        <taxon>Herpotrichiellaceae</taxon>
        <taxon>Phialophora</taxon>
    </lineage>
</organism>
<dbReference type="Pfam" id="PF21121">
    <property type="entry name" value="Nup49_C"/>
    <property type="match status" value="1"/>
</dbReference>
<evidence type="ECO:0008006" key="11">
    <source>
        <dbReference type="Google" id="ProtNLM"/>
    </source>
</evidence>
<dbReference type="GO" id="GO:0015031">
    <property type="term" value="P:protein transport"/>
    <property type="evidence" value="ECO:0007669"/>
    <property type="project" value="UniProtKB-KW"/>
</dbReference>
<reference evidence="9 10" key="1">
    <citation type="submission" date="2015-01" db="EMBL/GenBank/DDBJ databases">
        <title>The Genome Sequence of Capronia semiimmersa CBS27337.</title>
        <authorList>
            <consortium name="The Broad Institute Genomics Platform"/>
            <person name="Cuomo C."/>
            <person name="de Hoog S."/>
            <person name="Gorbushina A."/>
            <person name="Stielow B."/>
            <person name="Teixiera M."/>
            <person name="Abouelleil A."/>
            <person name="Chapman S.B."/>
            <person name="Priest M."/>
            <person name="Young S.K."/>
            <person name="Wortman J."/>
            <person name="Nusbaum C."/>
            <person name="Birren B."/>
        </authorList>
    </citation>
    <scope>NUCLEOTIDE SEQUENCE [LARGE SCALE GENOMIC DNA]</scope>
    <source>
        <strain evidence="9 10">CBS 27337</strain>
    </source>
</reference>
<keyword evidence="10" id="KW-1185">Reference proteome</keyword>
<comment type="subcellular location">
    <subcellularLocation>
        <location evidence="1">Nucleus</location>
        <location evidence="1">Nuclear pore complex</location>
    </subcellularLocation>
</comment>
<evidence type="ECO:0000313" key="9">
    <source>
        <dbReference type="EMBL" id="KIW63695.1"/>
    </source>
</evidence>
<dbReference type="GO" id="GO:0008139">
    <property type="term" value="F:nuclear localization sequence binding"/>
    <property type="evidence" value="ECO:0007669"/>
    <property type="project" value="InterPro"/>
</dbReference>
<evidence type="ECO:0000256" key="5">
    <source>
        <dbReference type="ARBA" id="ARBA00023010"/>
    </source>
</evidence>
<keyword evidence="3" id="KW-0509">mRNA transport</keyword>
<dbReference type="InterPro" id="IPR024882">
    <property type="entry name" value="NUP58/p45/49"/>
</dbReference>
<dbReference type="PANTHER" id="PTHR13437:SF2">
    <property type="entry name" value="NUCLEOPORIN P58_P45"/>
    <property type="match status" value="1"/>
</dbReference>
<keyword evidence="5" id="KW-0811">Translocation</keyword>
<keyword evidence="2" id="KW-0813">Transport</keyword>
<dbReference type="STRING" id="5601.A0A0D2F9W4"/>
<dbReference type="AlphaFoldDB" id="A0A0D2F9W4"/>
<proteinExistence type="predicted"/>
<keyword evidence="4" id="KW-0653">Protein transport</keyword>
<sequence>MSLFGASTSRPTLGLNLGASQPAPGSTPFNVNPSAQQQQQPAAANTSTIGSQAQIDIAHLRSTTKFDQLTPDLQREIEAVDTLILNQTKLASEVADLLPTVIAAGETLPSGVDFVTQKLDELEAGLGNDAEAIVAVRDGDVKKNELEAKCVFRAVDRLKMPRQYQQVVHTPNDNLNGSNVYGTTGLSGWWNNPQTLRGSVRGGHAQGDKIQLPGEDTEEVQGPKSLVELFNNRADEMQDAIKGNRQLLGQIEEFVQGLEGKVVGKERELNDRLNYGDRNGAAFSERDHQLQLLRFVFGEVQRSLYDVADKVGATRDEVAQLTIGR</sequence>
<protein>
    <recommendedName>
        <fullName evidence="11">Nucleoporin NUP49/NSP49</fullName>
    </recommendedName>
</protein>
<gene>
    <name evidence="9" type="ORF">PV04_08678</name>
</gene>
<evidence type="ECO:0000256" key="6">
    <source>
        <dbReference type="ARBA" id="ARBA00023132"/>
    </source>
</evidence>
<evidence type="ECO:0000256" key="1">
    <source>
        <dbReference type="ARBA" id="ARBA00004567"/>
    </source>
</evidence>
<dbReference type="HOGENOM" id="CLU_045006_0_0_1"/>
<feature type="region of interest" description="Disordered" evidence="8">
    <location>
        <begin position="1"/>
        <end position="48"/>
    </location>
</feature>
<dbReference type="GO" id="GO:0017056">
    <property type="term" value="F:structural constituent of nuclear pore"/>
    <property type="evidence" value="ECO:0007669"/>
    <property type="project" value="InterPro"/>
</dbReference>
<accession>A0A0D2F9W4</accession>
<keyword evidence="7" id="KW-0539">Nucleus</keyword>
<evidence type="ECO:0000256" key="7">
    <source>
        <dbReference type="ARBA" id="ARBA00023242"/>
    </source>
</evidence>
<dbReference type="Proteomes" id="UP000054266">
    <property type="component" value="Unassembled WGS sequence"/>
</dbReference>
<evidence type="ECO:0000256" key="3">
    <source>
        <dbReference type="ARBA" id="ARBA00022816"/>
    </source>
</evidence>
<dbReference type="GO" id="GO:0005643">
    <property type="term" value="C:nuclear pore"/>
    <property type="evidence" value="ECO:0007669"/>
    <property type="project" value="UniProtKB-SubCell"/>
</dbReference>
<feature type="compositionally biased region" description="Polar residues" evidence="8">
    <location>
        <begin position="1"/>
        <end position="11"/>
    </location>
</feature>
<keyword evidence="6" id="KW-0906">Nuclear pore complex</keyword>
<feature type="compositionally biased region" description="Low complexity" evidence="8">
    <location>
        <begin position="32"/>
        <end position="48"/>
    </location>
</feature>
<name>A0A0D2F9W4_9EURO</name>
<dbReference type="GO" id="GO:0051028">
    <property type="term" value="P:mRNA transport"/>
    <property type="evidence" value="ECO:0007669"/>
    <property type="project" value="UniProtKB-KW"/>
</dbReference>
<evidence type="ECO:0000256" key="2">
    <source>
        <dbReference type="ARBA" id="ARBA00022448"/>
    </source>
</evidence>
<evidence type="ECO:0000256" key="8">
    <source>
        <dbReference type="SAM" id="MobiDB-lite"/>
    </source>
</evidence>
<evidence type="ECO:0000313" key="10">
    <source>
        <dbReference type="Proteomes" id="UP000054266"/>
    </source>
</evidence>